<evidence type="ECO:0000259" key="2">
    <source>
        <dbReference type="PROSITE" id="PS51035"/>
    </source>
</evidence>
<dbReference type="Proteomes" id="UP001567538">
    <property type="component" value="Unassembled WGS sequence"/>
</dbReference>
<evidence type="ECO:0000313" key="3">
    <source>
        <dbReference type="EMBL" id="KAL1555067.1"/>
    </source>
</evidence>
<proteinExistence type="predicted"/>
<evidence type="ECO:0000313" key="4">
    <source>
        <dbReference type="Proteomes" id="UP001567538"/>
    </source>
</evidence>
<dbReference type="EMBL" id="JBEAFC010000006">
    <property type="protein sequence ID" value="KAL1555067.1"/>
    <property type="molecule type" value="Genomic_DNA"/>
</dbReference>
<gene>
    <name evidence="3" type="primary">BAG1</name>
    <name evidence="3" type="ORF">AAHA92_15551</name>
</gene>
<dbReference type="SMART" id="SM00264">
    <property type="entry name" value="BAG"/>
    <property type="match status" value="1"/>
</dbReference>
<keyword evidence="1" id="KW-0143">Chaperone</keyword>
<dbReference type="PANTHER" id="PTHR12329:SF11">
    <property type="entry name" value="BAG FAMILY MOLECULAR CHAPERONE REGULATOR 1"/>
    <property type="match status" value="1"/>
</dbReference>
<comment type="caution">
    <text evidence="3">The sequence shown here is derived from an EMBL/GenBank/DDBJ whole genome shotgun (WGS) entry which is preliminary data.</text>
</comment>
<dbReference type="PROSITE" id="PS51035">
    <property type="entry name" value="BAG"/>
    <property type="match status" value="1"/>
</dbReference>
<organism evidence="3 4">
    <name type="scientific">Salvia divinorum</name>
    <name type="common">Maria pastora</name>
    <name type="synonym">Diviner's sage</name>
    <dbReference type="NCBI Taxonomy" id="28513"/>
    <lineage>
        <taxon>Eukaryota</taxon>
        <taxon>Viridiplantae</taxon>
        <taxon>Streptophyta</taxon>
        <taxon>Embryophyta</taxon>
        <taxon>Tracheophyta</taxon>
        <taxon>Spermatophyta</taxon>
        <taxon>Magnoliopsida</taxon>
        <taxon>eudicotyledons</taxon>
        <taxon>Gunneridae</taxon>
        <taxon>Pentapetalae</taxon>
        <taxon>asterids</taxon>
        <taxon>lamiids</taxon>
        <taxon>Lamiales</taxon>
        <taxon>Lamiaceae</taxon>
        <taxon>Nepetoideae</taxon>
        <taxon>Mentheae</taxon>
        <taxon>Salviinae</taxon>
        <taxon>Salvia</taxon>
        <taxon>Salvia subgen. Calosphace</taxon>
    </lineage>
</organism>
<dbReference type="InterPro" id="IPR003103">
    <property type="entry name" value="BAG_domain"/>
</dbReference>
<feature type="domain" description="BAG" evidence="2">
    <location>
        <begin position="67"/>
        <end position="145"/>
    </location>
</feature>
<evidence type="ECO:0000256" key="1">
    <source>
        <dbReference type="ARBA" id="ARBA00023186"/>
    </source>
</evidence>
<protein>
    <submittedName>
        <fullName evidence="3">BAG molecular chaperone regulator 1</fullName>
    </submittedName>
</protein>
<dbReference type="Gene3D" id="3.10.20.90">
    <property type="entry name" value="Phosphatidylinositol 3-kinase Catalytic Subunit, Chain A, domain 1"/>
    <property type="match status" value="1"/>
</dbReference>
<dbReference type="Gene3D" id="1.20.58.120">
    <property type="entry name" value="BAG domain"/>
    <property type="match status" value="1"/>
</dbReference>
<dbReference type="InterPro" id="IPR039773">
    <property type="entry name" value="BAG_chaperone_regulator"/>
</dbReference>
<accession>A0ABD1HF71</accession>
<dbReference type="PANTHER" id="PTHR12329">
    <property type="entry name" value="BCL2-ASSOCIATED ATHANOGENE"/>
    <property type="match status" value="1"/>
</dbReference>
<dbReference type="SUPFAM" id="SSF63491">
    <property type="entry name" value="BAG domain"/>
    <property type="match status" value="1"/>
</dbReference>
<keyword evidence="4" id="KW-1185">Reference proteome</keyword>
<dbReference type="AlphaFoldDB" id="A0ABD1HF71"/>
<name>A0ABD1HF71_SALDI</name>
<reference evidence="3 4" key="1">
    <citation type="submission" date="2024-06" db="EMBL/GenBank/DDBJ databases">
        <title>A chromosome level genome sequence of Diviner's sage (Salvia divinorum).</title>
        <authorList>
            <person name="Ford S.A."/>
            <person name="Ro D.-K."/>
            <person name="Ness R.W."/>
            <person name="Phillips M.A."/>
        </authorList>
    </citation>
    <scope>NUCLEOTIDE SEQUENCE [LARGE SCALE GENOMIC DNA]</scope>
    <source>
        <strain evidence="3">SAF-2024a</strain>
        <tissue evidence="3">Leaf</tissue>
    </source>
</reference>
<dbReference type="InterPro" id="IPR036533">
    <property type="entry name" value="BAG_dom_sf"/>
</dbReference>
<sequence>MLAGPTGLHQQDQKLLYKDKERDSKAFLDSAGIKDKSKMVLEEDPISQEKRYLETRKTAIMERAATIISKISLEVDRLGAQVSALESVISRGGNVADKDVASLVEMLMNQLLKLESISADGDVQLQRKMQVRRVHKFVETLDLMKMKKPPEREDSPNLGQQPVVITTEWEMFDSIPTTAAPGHPSNFTWNLL</sequence>
<dbReference type="Pfam" id="PF02179">
    <property type="entry name" value="BAG"/>
    <property type="match status" value="1"/>
</dbReference>